<dbReference type="Proteomes" id="UP000018851">
    <property type="component" value="Chromosome"/>
</dbReference>
<accession>W0ACB3</accession>
<gene>
    <name evidence="2" type="ORF">NX02_19275</name>
</gene>
<proteinExistence type="predicted"/>
<feature type="signal peptide" evidence="1">
    <location>
        <begin position="1"/>
        <end position="29"/>
    </location>
</feature>
<keyword evidence="1" id="KW-0732">Signal</keyword>
<organism evidence="2 3">
    <name type="scientific">Sphingomonas sanxanigenens DSM 19645 = NX02</name>
    <dbReference type="NCBI Taxonomy" id="1123269"/>
    <lineage>
        <taxon>Bacteria</taxon>
        <taxon>Pseudomonadati</taxon>
        <taxon>Pseudomonadota</taxon>
        <taxon>Alphaproteobacteria</taxon>
        <taxon>Sphingomonadales</taxon>
        <taxon>Sphingomonadaceae</taxon>
        <taxon>Sphingomonas</taxon>
    </lineage>
</organism>
<dbReference type="AlphaFoldDB" id="W0ACB3"/>
<dbReference type="eggNOG" id="ENOG5030YNW">
    <property type="taxonomic scope" value="Bacteria"/>
</dbReference>
<reference evidence="2 3" key="1">
    <citation type="submission" date="2013-07" db="EMBL/GenBank/DDBJ databases">
        <title>Completed genome of Sphingomonas sanxanigenens NX02.</title>
        <authorList>
            <person name="Ma T."/>
            <person name="Huang H."/>
            <person name="Wu M."/>
            <person name="Li X."/>
            <person name="Li G."/>
        </authorList>
    </citation>
    <scope>NUCLEOTIDE SEQUENCE [LARGE SCALE GENOMIC DNA]</scope>
    <source>
        <strain evidence="2 3">NX02</strain>
    </source>
</reference>
<sequence>MSATRRAVLGAIALAPAAALPAAATTARASGWAKILAAYRKAEADRKSFERDIYKPALRAYDRDVAAIPHHTMAYDAMGGRCILSTRDAADVKFARSFSAPLDDGRSPDSASVRKGLRLNESWRDDMLTFVAQADLRDAKRHAFHERHGLDAIDAQSGVLCDTECEALEAAILHPVTTIAELNEKMAIINETEGFELGFTAQAITADIARLAAAGRA</sequence>
<dbReference type="EMBL" id="CP006644">
    <property type="protein sequence ID" value="AHE55519.1"/>
    <property type="molecule type" value="Genomic_DNA"/>
</dbReference>
<dbReference type="KEGG" id="ssan:NX02_19275"/>
<evidence type="ECO:0000313" key="2">
    <source>
        <dbReference type="EMBL" id="AHE55519.1"/>
    </source>
</evidence>
<name>W0ACB3_9SPHN</name>
<feature type="chain" id="PRO_5004785074" evidence="1">
    <location>
        <begin position="30"/>
        <end position="217"/>
    </location>
</feature>
<keyword evidence="3" id="KW-1185">Reference proteome</keyword>
<dbReference type="STRING" id="1123269.NX02_19275"/>
<evidence type="ECO:0000313" key="3">
    <source>
        <dbReference type="Proteomes" id="UP000018851"/>
    </source>
</evidence>
<dbReference type="RefSeq" id="WP_025293683.1">
    <property type="nucleotide sequence ID" value="NZ_CP006644.1"/>
</dbReference>
<dbReference type="HOGENOM" id="CLU_1266220_0_0_5"/>
<evidence type="ECO:0000256" key="1">
    <source>
        <dbReference type="SAM" id="SignalP"/>
    </source>
</evidence>
<dbReference type="InterPro" id="IPR006311">
    <property type="entry name" value="TAT_signal"/>
</dbReference>
<protein>
    <submittedName>
        <fullName evidence="2">Uncharacterized protein</fullName>
    </submittedName>
</protein>
<dbReference type="PATRIC" id="fig|1123269.5.peg.3772"/>
<dbReference type="PROSITE" id="PS51318">
    <property type="entry name" value="TAT"/>
    <property type="match status" value="1"/>
</dbReference>